<name>A0A0C1NDM5_9CYAN</name>
<dbReference type="OrthoDB" id="517943at2"/>
<dbReference type="InterPro" id="IPR002477">
    <property type="entry name" value="Peptidoglycan-bd-like"/>
</dbReference>
<organism evidence="3">
    <name type="scientific">Tolypothrix bouteillei VB521301</name>
    <dbReference type="NCBI Taxonomy" id="1479485"/>
    <lineage>
        <taxon>Bacteria</taxon>
        <taxon>Bacillati</taxon>
        <taxon>Cyanobacteriota</taxon>
        <taxon>Cyanophyceae</taxon>
        <taxon>Nostocales</taxon>
        <taxon>Tolypothrichaceae</taxon>
        <taxon>Tolypothrix</taxon>
    </lineage>
</organism>
<gene>
    <name evidence="3" type="ORF">DA73_0205350</name>
    <name evidence="2" type="ORF">DA73_0400023845</name>
</gene>
<dbReference type="Pfam" id="PF01471">
    <property type="entry name" value="PG_binding_1"/>
    <property type="match status" value="1"/>
</dbReference>
<dbReference type="InterPro" id="IPR036366">
    <property type="entry name" value="PGBDSf"/>
</dbReference>
<dbReference type="AlphaFoldDB" id="A0A0C1NDM5"/>
<dbReference type="InterPro" id="IPR036365">
    <property type="entry name" value="PGBD-like_sf"/>
</dbReference>
<dbReference type="EMBL" id="JHEG02000019">
    <property type="protein sequence ID" value="KIE12897.1"/>
    <property type="molecule type" value="Genomic_DNA"/>
</dbReference>
<dbReference type="SUPFAM" id="SSF47090">
    <property type="entry name" value="PGBD-like"/>
    <property type="match status" value="1"/>
</dbReference>
<dbReference type="Proteomes" id="UP000029738">
    <property type="component" value="Unassembled WGS sequence"/>
</dbReference>
<dbReference type="EMBL" id="JHEG04000001">
    <property type="protein sequence ID" value="KAF3888185.1"/>
    <property type="molecule type" value="Genomic_DNA"/>
</dbReference>
<evidence type="ECO:0000313" key="4">
    <source>
        <dbReference type="Proteomes" id="UP000029738"/>
    </source>
</evidence>
<dbReference type="Gene3D" id="1.10.101.10">
    <property type="entry name" value="PGBD-like superfamily/PGBD"/>
    <property type="match status" value="1"/>
</dbReference>
<feature type="domain" description="Peptidoglycan binding-like" evidence="1">
    <location>
        <begin position="26"/>
        <end position="79"/>
    </location>
</feature>
<reference evidence="2" key="2">
    <citation type="submission" date="2019-11" db="EMBL/GenBank/DDBJ databases">
        <title>Improved Assembly of Tolypothrix boutellei genome.</title>
        <authorList>
            <person name="Sarangi A.N."/>
            <person name="Mukherjee M."/>
            <person name="Ghosh S."/>
            <person name="Singh D."/>
            <person name="Das A."/>
            <person name="Kant S."/>
            <person name="Prusty A."/>
            <person name="Tripathy S."/>
        </authorList>
    </citation>
    <scope>NUCLEOTIDE SEQUENCE</scope>
    <source>
        <strain evidence="2">VB521301</strain>
    </source>
</reference>
<evidence type="ECO:0000259" key="1">
    <source>
        <dbReference type="Pfam" id="PF01471"/>
    </source>
</evidence>
<proteinExistence type="predicted"/>
<keyword evidence="4" id="KW-1185">Reference proteome</keyword>
<protein>
    <submittedName>
        <fullName evidence="2">Peptidoglycan-binding protein</fullName>
    </submittedName>
</protein>
<sequence length="90" mass="10068">MVSTEETIMLTLRKGDSDNEGIYYGVTLVQELLVVLKELPSHALSGNFDETTRQAVMRFQEKVGLNVDGIVGPKTWQVLGDILLKEINNF</sequence>
<comment type="caution">
    <text evidence="3">The sequence shown here is derived from an EMBL/GenBank/DDBJ whole genome shotgun (WGS) entry which is preliminary data.</text>
</comment>
<evidence type="ECO:0000313" key="2">
    <source>
        <dbReference type="EMBL" id="KAF3888185.1"/>
    </source>
</evidence>
<reference evidence="3" key="1">
    <citation type="journal article" date="2015" name="Genome Announc.">
        <title>Draft Genome Sequence of Tolypothrix boutellei Strain VB521301.</title>
        <authorList>
            <person name="Chandrababunaidu M.M."/>
            <person name="Singh D."/>
            <person name="Sen D."/>
            <person name="Bhan S."/>
            <person name="Das S."/>
            <person name="Gupta A."/>
            <person name="Adhikary S.P."/>
            <person name="Tripathy S."/>
        </authorList>
    </citation>
    <scope>NUCLEOTIDE SEQUENCE</scope>
    <source>
        <strain evidence="3">VB521301</strain>
    </source>
</reference>
<accession>A0A0C1NDM5</accession>
<evidence type="ECO:0000313" key="3">
    <source>
        <dbReference type="EMBL" id="KIE12897.1"/>
    </source>
</evidence>